<keyword evidence="4" id="KW-1185">Reference proteome</keyword>
<dbReference type="AlphaFoldDB" id="A0A545SL66"/>
<dbReference type="Gene3D" id="3.30.70.1380">
    <property type="entry name" value="Transcriptional regulatory protein pf0864 domain like"/>
    <property type="match status" value="1"/>
</dbReference>
<reference evidence="3 4" key="1">
    <citation type="submission" date="2019-06" db="EMBL/GenBank/DDBJ databases">
        <title>A novel species of marine bacteria.</title>
        <authorList>
            <person name="Wang Y."/>
        </authorList>
    </citation>
    <scope>NUCLEOTIDE SEQUENCE [LARGE SCALE GENOMIC DNA]</scope>
    <source>
        <strain evidence="3 4">MA1-10</strain>
    </source>
</reference>
<dbReference type="PANTHER" id="PTHR36566">
    <property type="entry name" value="NICKEL INSERTION PROTEIN-RELATED"/>
    <property type="match status" value="1"/>
</dbReference>
<dbReference type="Pfam" id="PF01969">
    <property type="entry name" value="Ni_insertion"/>
    <property type="match status" value="1"/>
</dbReference>
<keyword evidence="1" id="KW-0533">Nickel</keyword>
<dbReference type="EMBL" id="VICH01000018">
    <property type="protein sequence ID" value="TQV65725.1"/>
    <property type="molecule type" value="Genomic_DNA"/>
</dbReference>
<evidence type="ECO:0000313" key="4">
    <source>
        <dbReference type="Proteomes" id="UP000315816"/>
    </source>
</evidence>
<dbReference type="InterPro" id="IPR002822">
    <property type="entry name" value="Ni_insertion"/>
</dbReference>
<protein>
    <submittedName>
        <fullName evidence="3">DUF111 family protein</fullName>
    </submittedName>
</protein>
<accession>A0A545SL66</accession>
<dbReference type="RefSeq" id="WP_142854915.1">
    <property type="nucleotide sequence ID" value="NZ_FXWW01000012.1"/>
</dbReference>
<evidence type="ECO:0000256" key="1">
    <source>
        <dbReference type="ARBA" id="ARBA00022596"/>
    </source>
</evidence>
<name>A0A545SL66_9RHOB</name>
<feature type="region of interest" description="Disordered" evidence="2">
    <location>
        <begin position="346"/>
        <end position="385"/>
    </location>
</feature>
<gene>
    <name evidence="3" type="ORF">FIL88_16170</name>
</gene>
<comment type="caution">
    <text evidence="3">The sequence shown here is derived from an EMBL/GenBank/DDBJ whole genome shotgun (WGS) entry which is preliminary data.</text>
</comment>
<proteinExistence type="predicted"/>
<dbReference type="OrthoDB" id="9765625at2"/>
<dbReference type="PANTHER" id="PTHR36566:SF1">
    <property type="entry name" value="PYRIDINIUM-3,5-BISTHIOCARBOXYLIC ACID MONONUCLEOTIDE NICKEL INSERTION PROTEIN"/>
    <property type="match status" value="1"/>
</dbReference>
<evidence type="ECO:0000313" key="3">
    <source>
        <dbReference type="EMBL" id="TQV65725.1"/>
    </source>
</evidence>
<sequence>MNRHLHLDPVGGISGDMFLGAMLSAFPDARTPLVQDWQDAGIADHVRLELEETREKGFACLRAKVITASDAPPTAHWADIRARIAESALRTPVQERAIAIFSKLAEAEAACHGVTVDQVHFHEIADWDSLADIIGAASVLESSGASSFSTSPIPIGGGRTRTQHGLIPVPAPATAELLHGFELFDDGGRGERVTPTGAAILAHLIPTPLPYSPRGLLASRGTGAGQMQIAGIPNILRILTLDTLSAPAQAVSLIRFEIDDMTPEELSVALDHLRAADGVLDAGYQIGFGKKGRTQFSVTVMTQPAQCDHVITRCFEETSTIGLRVDMTHRHVLPRTETVRNGTPIKTVARPGGTTSKAESDALARTSTLKARRWQAKQAEQCDDD</sequence>
<organism evidence="3 4">
    <name type="scientific">Aliiroseovarius halocynthiae</name>
    <dbReference type="NCBI Taxonomy" id="985055"/>
    <lineage>
        <taxon>Bacteria</taxon>
        <taxon>Pseudomonadati</taxon>
        <taxon>Pseudomonadota</taxon>
        <taxon>Alphaproteobacteria</taxon>
        <taxon>Rhodobacterales</taxon>
        <taxon>Paracoccaceae</taxon>
        <taxon>Aliiroseovarius</taxon>
    </lineage>
</organism>
<dbReference type="Proteomes" id="UP000315816">
    <property type="component" value="Unassembled WGS sequence"/>
</dbReference>
<evidence type="ECO:0000256" key="2">
    <source>
        <dbReference type="SAM" id="MobiDB-lite"/>
    </source>
</evidence>